<proteinExistence type="predicted"/>
<gene>
    <name evidence="2" type="ORF">ACFOPI_14100</name>
</gene>
<protein>
    <submittedName>
        <fullName evidence="2">Alpha-amylase family protein</fullName>
    </submittedName>
</protein>
<name>A0ABV7W6Y8_9BURK</name>
<dbReference type="SUPFAM" id="SSF51445">
    <property type="entry name" value="(Trans)glycosidases"/>
    <property type="match status" value="1"/>
</dbReference>
<dbReference type="Gene3D" id="1.10.1740.10">
    <property type="match status" value="1"/>
</dbReference>
<dbReference type="EMBL" id="JBHRXX010000005">
    <property type="protein sequence ID" value="MFC3684732.1"/>
    <property type="molecule type" value="Genomic_DNA"/>
</dbReference>
<dbReference type="Proteomes" id="UP001595729">
    <property type="component" value="Unassembled WGS sequence"/>
</dbReference>
<dbReference type="CDD" id="cd11324">
    <property type="entry name" value="AmyAc_Amylosucrase"/>
    <property type="match status" value="1"/>
</dbReference>
<feature type="domain" description="Glycosyl hydrolase family 13 catalytic" evidence="1">
    <location>
        <begin position="94"/>
        <end position="510"/>
    </location>
</feature>
<sequence length="621" mass="69673">MLDRIEHRLAQSLRAQPNWAAFAKRLSVHGPRLVRELSHLYGERPDFERVVEDLLHVAYDGWRERPADLQHLDAVREQTPDWFTSNQMLGGVCYADLWAGGLEGVKDQIPYLKELGLTYLHLMPPYLCPQPHNDGGYAVSSYRATDPALGSIDDLRKLFTALRQAGISPVLDFVFNHTSDEHEWAQKAAAGDAEHSAYYWIFPDRSEPDVYEQTVREIFPDEHPGAFTQLPDGRWVWTTFHTYQWDLNYSNPTVFTAMAREMLFIANLGVDFLRMDAVAFVWKRKGTPCENLPEAHHLLRAYNALARIAAPSLLFKSEAIVHPDDVAAYISTEECQVSYNPLQMALLWNSLATREVNLLQHALEHRHALPPHTAWVNYVRSHDDIGWTFADEDAAHFGIDGFAHRQFLNRFYVNRFEGSFARGEPFQDHPVTGDCRISGTAASLCGVEQGDVHGIARLLLLYGVVLASGGIPLIYLGDEVATLNDHGWQKDTHKAGDSRWLHRPPRDAARYAQRHDPSTPAGRMFTGLTHLIGLRRHLPALAGGALTPFWTQNPAVLGFQRGEGAASVLVLANFTEHPQAVDQRVLAALPGGVVDMVGGGGFDLRTGITLQPYQQLWLVQP</sequence>
<dbReference type="InterPro" id="IPR013780">
    <property type="entry name" value="Glyco_hydro_b"/>
</dbReference>
<dbReference type="InterPro" id="IPR017853">
    <property type="entry name" value="GH"/>
</dbReference>
<evidence type="ECO:0000259" key="1">
    <source>
        <dbReference type="SMART" id="SM00642"/>
    </source>
</evidence>
<dbReference type="RefSeq" id="WP_382174805.1">
    <property type="nucleotide sequence ID" value="NZ_JBHRXX010000005.1"/>
</dbReference>
<dbReference type="Pfam" id="PF00128">
    <property type="entry name" value="Alpha-amylase"/>
    <property type="match status" value="1"/>
</dbReference>
<reference evidence="3" key="1">
    <citation type="journal article" date="2019" name="Int. J. Syst. Evol. Microbiol.">
        <title>The Global Catalogue of Microorganisms (GCM) 10K type strain sequencing project: providing services to taxonomists for standard genome sequencing and annotation.</title>
        <authorList>
            <consortium name="The Broad Institute Genomics Platform"/>
            <consortium name="The Broad Institute Genome Sequencing Center for Infectious Disease"/>
            <person name="Wu L."/>
            <person name="Ma J."/>
        </authorList>
    </citation>
    <scope>NUCLEOTIDE SEQUENCE [LARGE SCALE GENOMIC DNA]</scope>
    <source>
        <strain evidence="3">KCTC 42501</strain>
    </source>
</reference>
<organism evidence="2 3">
    <name type="scientific">Hydrogenophaga luteola</name>
    <dbReference type="NCBI Taxonomy" id="1591122"/>
    <lineage>
        <taxon>Bacteria</taxon>
        <taxon>Pseudomonadati</taxon>
        <taxon>Pseudomonadota</taxon>
        <taxon>Betaproteobacteria</taxon>
        <taxon>Burkholderiales</taxon>
        <taxon>Comamonadaceae</taxon>
        <taxon>Hydrogenophaga</taxon>
    </lineage>
</organism>
<dbReference type="InterPro" id="IPR044077">
    <property type="entry name" value="Amylosucrase"/>
</dbReference>
<evidence type="ECO:0000313" key="2">
    <source>
        <dbReference type="EMBL" id="MFC3684732.1"/>
    </source>
</evidence>
<accession>A0ABV7W6Y8</accession>
<dbReference type="Gene3D" id="3.20.20.80">
    <property type="entry name" value="Glycosidases"/>
    <property type="match status" value="1"/>
</dbReference>
<evidence type="ECO:0000313" key="3">
    <source>
        <dbReference type="Proteomes" id="UP001595729"/>
    </source>
</evidence>
<dbReference type="Gene3D" id="2.60.40.1180">
    <property type="entry name" value="Golgi alpha-mannosidase II"/>
    <property type="match status" value="1"/>
</dbReference>
<dbReference type="PANTHER" id="PTHR10357:SF213">
    <property type="entry name" value="ALPHA AMYLASE CATALYTIC REGION"/>
    <property type="match status" value="1"/>
</dbReference>
<dbReference type="PANTHER" id="PTHR10357">
    <property type="entry name" value="ALPHA-AMYLASE FAMILY MEMBER"/>
    <property type="match status" value="1"/>
</dbReference>
<dbReference type="InterPro" id="IPR045857">
    <property type="entry name" value="O16G_dom_2"/>
</dbReference>
<keyword evidence="3" id="KW-1185">Reference proteome</keyword>
<dbReference type="InterPro" id="IPR006047">
    <property type="entry name" value="GH13_cat_dom"/>
</dbReference>
<dbReference type="SUPFAM" id="SSF51011">
    <property type="entry name" value="Glycosyl hydrolase domain"/>
    <property type="match status" value="1"/>
</dbReference>
<dbReference type="SMART" id="SM00642">
    <property type="entry name" value="Aamy"/>
    <property type="match status" value="1"/>
</dbReference>
<comment type="caution">
    <text evidence="2">The sequence shown here is derived from an EMBL/GenBank/DDBJ whole genome shotgun (WGS) entry which is preliminary data.</text>
</comment>
<dbReference type="Gene3D" id="3.90.400.10">
    <property type="entry name" value="Oligo-1,6-glucosidase, Domain 2"/>
    <property type="match status" value="1"/>
</dbReference>